<name>A0ABU0NG86_STRRH</name>
<keyword evidence="2" id="KW-1185">Reference proteome</keyword>
<reference evidence="1 2" key="1">
    <citation type="submission" date="2023-07" db="EMBL/GenBank/DDBJ databases">
        <title>Comparative genomics of wheat-associated soil bacteria to identify genetic determinants of phenazine resistance.</title>
        <authorList>
            <person name="Mouncey N."/>
        </authorList>
    </citation>
    <scope>NUCLEOTIDE SEQUENCE [LARGE SCALE GENOMIC DNA]</scope>
    <source>
        <strain evidence="1 2">B2I6</strain>
    </source>
</reference>
<evidence type="ECO:0000313" key="1">
    <source>
        <dbReference type="EMBL" id="MDQ0578114.1"/>
    </source>
</evidence>
<accession>A0ABU0NG86</accession>
<proteinExistence type="predicted"/>
<sequence length="134" mass="13070">MDADVEAASGFGHPQGLDEVALGEVVVAHVERAPSGDPGEFGGAGVELLTDDVGVVAVQEWDGVLAQDAGDRGGCAGASAEFRVRALGVSSGCPQVVQVVAADAAGTGVCGVRVGRDGKPPGDRCAVGADSEGA</sequence>
<gene>
    <name evidence="1" type="ORF">QF030_000292</name>
</gene>
<comment type="caution">
    <text evidence="1">The sequence shown here is derived from an EMBL/GenBank/DDBJ whole genome shotgun (WGS) entry which is preliminary data.</text>
</comment>
<dbReference type="RefSeq" id="WP_307160782.1">
    <property type="nucleotide sequence ID" value="NZ_JAUSWV010000001.1"/>
</dbReference>
<dbReference type="EMBL" id="JAUSWV010000001">
    <property type="protein sequence ID" value="MDQ0578114.1"/>
    <property type="molecule type" value="Genomic_DNA"/>
</dbReference>
<evidence type="ECO:0000313" key="2">
    <source>
        <dbReference type="Proteomes" id="UP001230654"/>
    </source>
</evidence>
<dbReference type="Proteomes" id="UP001230654">
    <property type="component" value="Unassembled WGS sequence"/>
</dbReference>
<organism evidence="1 2">
    <name type="scientific">Streptomyces rishiriensis</name>
    <dbReference type="NCBI Taxonomy" id="68264"/>
    <lineage>
        <taxon>Bacteria</taxon>
        <taxon>Bacillati</taxon>
        <taxon>Actinomycetota</taxon>
        <taxon>Actinomycetes</taxon>
        <taxon>Kitasatosporales</taxon>
        <taxon>Streptomycetaceae</taxon>
        <taxon>Streptomyces</taxon>
    </lineage>
</organism>
<protein>
    <submittedName>
        <fullName evidence="1">Uncharacterized protein</fullName>
    </submittedName>
</protein>